<accession>A0A0K2GBY6</accession>
<dbReference type="InterPro" id="IPR029063">
    <property type="entry name" value="SAM-dependent_MTases_sf"/>
</dbReference>
<dbReference type="KEGG" id="nmv:NITMOv2_1702"/>
<dbReference type="Proteomes" id="UP000069205">
    <property type="component" value="Chromosome"/>
</dbReference>
<feature type="region of interest" description="Disordered" evidence="1">
    <location>
        <begin position="280"/>
        <end position="299"/>
    </location>
</feature>
<dbReference type="OrthoDB" id="9764961at2"/>
<organism evidence="3 4">
    <name type="scientific">Nitrospira moscoviensis</name>
    <dbReference type="NCBI Taxonomy" id="42253"/>
    <lineage>
        <taxon>Bacteria</taxon>
        <taxon>Pseudomonadati</taxon>
        <taxon>Nitrospirota</taxon>
        <taxon>Nitrospiria</taxon>
        <taxon>Nitrospirales</taxon>
        <taxon>Nitrospiraceae</taxon>
        <taxon>Nitrospira</taxon>
    </lineage>
</organism>
<dbReference type="CDD" id="cd02440">
    <property type="entry name" value="AdoMet_MTases"/>
    <property type="match status" value="1"/>
</dbReference>
<dbReference type="InterPro" id="IPR053173">
    <property type="entry name" value="SAM-binding_MTase"/>
</dbReference>
<keyword evidence="4" id="KW-1185">Reference proteome</keyword>
<evidence type="ECO:0000256" key="1">
    <source>
        <dbReference type="SAM" id="MobiDB-lite"/>
    </source>
</evidence>
<evidence type="ECO:0000313" key="3">
    <source>
        <dbReference type="EMBL" id="ALA58122.1"/>
    </source>
</evidence>
<dbReference type="STRING" id="42253.NITMOv2_1702"/>
<name>A0A0K2GBY6_NITMO</name>
<dbReference type="InterPro" id="IPR025714">
    <property type="entry name" value="Methyltranfer_dom"/>
</dbReference>
<dbReference type="SUPFAM" id="SSF53335">
    <property type="entry name" value="S-adenosyl-L-methionine-dependent methyltransferases"/>
    <property type="match status" value="1"/>
</dbReference>
<dbReference type="PATRIC" id="fig|42253.5.peg.1674"/>
<gene>
    <name evidence="3" type="ORF">NITMOv2_1702</name>
</gene>
<dbReference type="PANTHER" id="PTHR45128">
    <property type="entry name" value="METHYLTRANSFERASE TYPE 11"/>
    <property type="match status" value="1"/>
</dbReference>
<dbReference type="Gene3D" id="3.40.50.150">
    <property type="entry name" value="Vaccinia Virus protein VP39"/>
    <property type="match status" value="1"/>
</dbReference>
<feature type="domain" description="Methyltransferase" evidence="2">
    <location>
        <begin position="97"/>
        <end position="179"/>
    </location>
</feature>
<sequence length="393" mass="44351">MPAQSFLDPLKIHLASWGLKRFTSDAEYFAWQREMLSTQELHRLHELVELKRRGTAADEAAFYDATAAPRILPALYSQRYDYYGAIGPLVAARLADAHSVLDFGCGVGILTTFYAAQFPEKQFVGIDRSPQSVVRANEAAAARGLRNVRFEQHDVEQGPCSGSYDVILATHALVQAEQDPGLPSRDWTTFERDDDAQRQRAFEVRTGIGLKLDQLCAGLAPYGRLIVFEKTRLLARRVPFQRALAARGFMQLEKPELIRYRLVEEVADDGPLYLLGRGEKDGLPWEESPEPDAGPPFDQAGFPEAPHHAAEPLYENHWPSAQRVWEGLRGKRVLEETTKQESDGRQLHVELGAVGRLFYLYCANTFDQRQLVVMRHAQRPALEEYYRGIVQAG</sequence>
<reference evidence="3 4" key="1">
    <citation type="journal article" date="2015" name="Proc. Natl. Acad. Sci. U.S.A.">
        <title>Expanded metabolic versatility of ubiquitous nitrite-oxidizing bacteria from the genus Nitrospira.</title>
        <authorList>
            <person name="Koch H."/>
            <person name="Lucker S."/>
            <person name="Albertsen M."/>
            <person name="Kitzinger K."/>
            <person name="Herbold C."/>
            <person name="Spieck E."/>
            <person name="Nielsen P.H."/>
            <person name="Wagner M."/>
            <person name="Daims H."/>
        </authorList>
    </citation>
    <scope>NUCLEOTIDE SEQUENCE [LARGE SCALE GENOMIC DNA]</scope>
    <source>
        <strain evidence="3 4">NSP M-1</strain>
    </source>
</reference>
<evidence type="ECO:0000259" key="2">
    <source>
        <dbReference type="Pfam" id="PF13847"/>
    </source>
</evidence>
<dbReference type="PANTHER" id="PTHR45128:SF1">
    <property type="entry name" value="S-ADENOSYLMETHIONINE-DEPENDENT METHYLTRANSFERASE RV2258C"/>
    <property type="match status" value="1"/>
</dbReference>
<dbReference type="EMBL" id="CP011801">
    <property type="protein sequence ID" value="ALA58122.1"/>
    <property type="molecule type" value="Genomic_DNA"/>
</dbReference>
<protein>
    <recommendedName>
        <fullName evidence="2">Methyltransferase domain-containing protein</fullName>
    </recommendedName>
</protein>
<proteinExistence type="predicted"/>
<evidence type="ECO:0000313" key="4">
    <source>
        <dbReference type="Proteomes" id="UP000069205"/>
    </source>
</evidence>
<dbReference type="AlphaFoldDB" id="A0A0K2GBY6"/>
<dbReference type="Pfam" id="PF13847">
    <property type="entry name" value="Methyltransf_31"/>
    <property type="match status" value="1"/>
</dbReference>
<dbReference type="RefSeq" id="WP_053379329.1">
    <property type="nucleotide sequence ID" value="NZ_CP011801.1"/>
</dbReference>